<reference evidence="3 4" key="1">
    <citation type="submission" date="2017-06" db="EMBL/GenBank/DDBJ databases">
        <title>Draft genome sequence of a variant of Elsinoe murrayae.</title>
        <authorList>
            <person name="Cheng Q."/>
        </authorList>
    </citation>
    <scope>NUCLEOTIDE SEQUENCE [LARGE SCALE GENOMIC DNA]</scope>
    <source>
        <strain evidence="3 4">CQ-2017a</strain>
    </source>
</reference>
<dbReference type="GO" id="GO:0003676">
    <property type="term" value="F:nucleic acid binding"/>
    <property type="evidence" value="ECO:0007669"/>
    <property type="project" value="InterPro"/>
</dbReference>
<dbReference type="InParanoid" id="A0A2K1QTG8"/>
<feature type="region of interest" description="Disordered" evidence="1">
    <location>
        <begin position="1"/>
        <end position="74"/>
    </location>
</feature>
<comment type="caution">
    <text evidence="3">The sequence shown here is derived from an EMBL/GenBank/DDBJ whole genome shotgun (WGS) entry which is preliminary data.</text>
</comment>
<name>A0A2K1QTG8_9PEZI</name>
<protein>
    <submittedName>
        <fullName evidence="3">Ribonuclease H1</fullName>
    </submittedName>
</protein>
<organism evidence="3 4">
    <name type="scientific">Sphaceloma murrayae</name>
    <dbReference type="NCBI Taxonomy" id="2082308"/>
    <lineage>
        <taxon>Eukaryota</taxon>
        <taxon>Fungi</taxon>
        <taxon>Dikarya</taxon>
        <taxon>Ascomycota</taxon>
        <taxon>Pezizomycotina</taxon>
        <taxon>Dothideomycetes</taxon>
        <taxon>Dothideomycetidae</taxon>
        <taxon>Myriangiales</taxon>
        <taxon>Elsinoaceae</taxon>
        <taxon>Sphaceloma</taxon>
    </lineage>
</organism>
<dbReference type="InterPro" id="IPR036397">
    <property type="entry name" value="RNaseH_sf"/>
</dbReference>
<dbReference type="GO" id="GO:0004523">
    <property type="term" value="F:RNA-DNA hybrid ribonuclease activity"/>
    <property type="evidence" value="ECO:0007669"/>
    <property type="project" value="InterPro"/>
</dbReference>
<dbReference type="Pfam" id="PF00075">
    <property type="entry name" value="RNase_H"/>
    <property type="match status" value="1"/>
</dbReference>
<evidence type="ECO:0000259" key="2">
    <source>
        <dbReference type="PROSITE" id="PS50879"/>
    </source>
</evidence>
<gene>
    <name evidence="3" type="ORF">CAC42_6185</name>
</gene>
<dbReference type="OrthoDB" id="245563at2759"/>
<accession>A0A2K1QTG8</accession>
<keyword evidence="4" id="KW-1185">Reference proteome</keyword>
<evidence type="ECO:0000313" key="3">
    <source>
        <dbReference type="EMBL" id="PNS18368.1"/>
    </source>
</evidence>
<feature type="compositionally biased region" description="Basic and acidic residues" evidence="1">
    <location>
        <begin position="33"/>
        <end position="48"/>
    </location>
</feature>
<dbReference type="InterPro" id="IPR012337">
    <property type="entry name" value="RNaseH-like_sf"/>
</dbReference>
<dbReference type="SUPFAM" id="SSF53098">
    <property type="entry name" value="Ribonuclease H-like"/>
    <property type="match status" value="1"/>
</dbReference>
<dbReference type="Proteomes" id="UP000243797">
    <property type="component" value="Unassembled WGS sequence"/>
</dbReference>
<dbReference type="InterPro" id="IPR002156">
    <property type="entry name" value="RNaseH_domain"/>
</dbReference>
<sequence>MNERKESDEVSGPLGSLKPDALATSDAAPRQPVTRDRNTKGDPIRDGTNEAASSSECSDSGDEDEREFYPTLEHDTEDVPLERLVVYNRGDEVFHLQVMDESRSSLLVDTSSLVIYVDGACRWNQSAMAMSSYGVFFGPDSHYNRRGLILPPIPQTSVRAEFEALAAALNHIPSVLDRETAVKRIFIACDCEAVIMTMCWKFEEPVPTSRIRPDVEVADDLRSVQIYAEMLALEEKHGVTIKMWQIPREDNEGADELAKEAIDEELDRWAS</sequence>
<dbReference type="EMBL" id="NKHZ01000041">
    <property type="protein sequence ID" value="PNS18368.1"/>
    <property type="molecule type" value="Genomic_DNA"/>
</dbReference>
<dbReference type="Gene3D" id="3.30.420.10">
    <property type="entry name" value="Ribonuclease H-like superfamily/Ribonuclease H"/>
    <property type="match status" value="1"/>
</dbReference>
<proteinExistence type="predicted"/>
<feature type="domain" description="RNase H type-1" evidence="2">
    <location>
        <begin position="109"/>
        <end position="263"/>
    </location>
</feature>
<evidence type="ECO:0000313" key="4">
    <source>
        <dbReference type="Proteomes" id="UP000243797"/>
    </source>
</evidence>
<evidence type="ECO:0000256" key="1">
    <source>
        <dbReference type="SAM" id="MobiDB-lite"/>
    </source>
</evidence>
<dbReference type="PROSITE" id="PS50879">
    <property type="entry name" value="RNASE_H_1"/>
    <property type="match status" value="1"/>
</dbReference>
<dbReference type="AlphaFoldDB" id="A0A2K1QTG8"/>